<organism evidence="5 6">
    <name type="scientific">Ectothiorhodospira haloalkaliphila</name>
    <dbReference type="NCBI Taxonomy" id="421628"/>
    <lineage>
        <taxon>Bacteria</taxon>
        <taxon>Pseudomonadati</taxon>
        <taxon>Pseudomonadota</taxon>
        <taxon>Gammaproteobacteria</taxon>
        <taxon>Chromatiales</taxon>
        <taxon>Ectothiorhodospiraceae</taxon>
        <taxon>Ectothiorhodospira</taxon>
    </lineage>
</organism>
<dbReference type="Gene3D" id="3.10.350.10">
    <property type="entry name" value="LysM domain"/>
    <property type="match status" value="1"/>
</dbReference>
<dbReference type="HOGENOM" id="CLU_029425_0_2_6"/>
<evidence type="ECO:0000259" key="4">
    <source>
        <dbReference type="PROSITE" id="PS51782"/>
    </source>
</evidence>
<dbReference type="InterPro" id="IPR036779">
    <property type="entry name" value="LysM_dom_sf"/>
</dbReference>
<dbReference type="PANTHER" id="PTHR21666:SF263">
    <property type="entry name" value="MUREIN HYDROLASE ACTIVATOR NLPD"/>
    <property type="match status" value="1"/>
</dbReference>
<feature type="signal peptide" evidence="3">
    <location>
        <begin position="1"/>
        <end position="20"/>
    </location>
</feature>
<feature type="compositionally biased region" description="Pro residues" evidence="2">
    <location>
        <begin position="151"/>
        <end position="162"/>
    </location>
</feature>
<evidence type="ECO:0000256" key="1">
    <source>
        <dbReference type="ARBA" id="ARBA00038420"/>
    </source>
</evidence>
<dbReference type="PANTHER" id="PTHR21666">
    <property type="entry name" value="PEPTIDASE-RELATED"/>
    <property type="match status" value="1"/>
</dbReference>
<dbReference type="InterPro" id="IPR016047">
    <property type="entry name" value="M23ase_b-sheet_dom"/>
</dbReference>
<reference evidence="6" key="2">
    <citation type="submission" date="2014-02" db="EMBL/GenBank/DDBJ databases">
        <title>Draft Genome Sequence of extremely halophilic bacteria Halorhodospira halochloris.</title>
        <authorList>
            <person name="Singh K.S."/>
        </authorList>
    </citation>
    <scope>NUCLEOTIDE SEQUENCE [LARGE SCALE GENOMIC DNA]</scope>
    <source>
        <strain evidence="6">A</strain>
    </source>
</reference>
<dbReference type="InterPro" id="IPR018392">
    <property type="entry name" value="LysM"/>
</dbReference>
<sequence length="293" mass="32052">MRMAAVAAWVFILLMLAACGTPQRSGELGFRSGVHTVRHHETLYAIAWRYGLEWQDLARWNNIDEPYTIYPGQRLRMNPPHGDRQRTVAQAPPAQRGGTPRETRNEPPPVQQPRPVERQAESPPAQQSRPAESRAQTPAPARSSEDRPQARPSPPASSPPPTQRSTAPSGAIDWRWPTDGEVIRSFPASGTGKRGIAISGQPGQSVRAAAPGRVVYSGSGLVGYGKLIIVKHDDTYLSAYAHNEKILVNEGAEVSQGQEIALLGDTGTDRPMLHFEIRKDGRPVDPSSYLPSR</sequence>
<dbReference type="GO" id="GO:0009279">
    <property type="term" value="C:cell outer membrane"/>
    <property type="evidence" value="ECO:0007669"/>
    <property type="project" value="TreeGrafter"/>
</dbReference>
<dbReference type="PROSITE" id="PS51782">
    <property type="entry name" value="LYSM"/>
    <property type="match status" value="1"/>
</dbReference>
<dbReference type="Pfam" id="PF01551">
    <property type="entry name" value="Peptidase_M23"/>
    <property type="match status" value="1"/>
</dbReference>
<dbReference type="EMBL" id="CP007268">
    <property type="protein sequence ID" value="AHK78964.1"/>
    <property type="molecule type" value="Genomic_DNA"/>
</dbReference>
<keyword evidence="3" id="KW-0732">Signal</keyword>
<dbReference type="GO" id="GO:0004222">
    <property type="term" value="F:metalloendopeptidase activity"/>
    <property type="evidence" value="ECO:0007669"/>
    <property type="project" value="TreeGrafter"/>
</dbReference>
<dbReference type="Pfam" id="PF01476">
    <property type="entry name" value="LysM"/>
    <property type="match status" value="1"/>
</dbReference>
<evidence type="ECO:0000313" key="5">
    <source>
        <dbReference type="EMBL" id="AHK78964.1"/>
    </source>
</evidence>
<dbReference type="GO" id="GO:0032153">
    <property type="term" value="C:cell division site"/>
    <property type="evidence" value="ECO:0007669"/>
    <property type="project" value="TreeGrafter"/>
</dbReference>
<dbReference type="InterPro" id="IPR050570">
    <property type="entry name" value="Cell_wall_metabolism_enzyme"/>
</dbReference>
<dbReference type="PROSITE" id="PS51257">
    <property type="entry name" value="PROKAR_LIPOPROTEIN"/>
    <property type="match status" value="1"/>
</dbReference>
<name>W8KGN9_9GAMM</name>
<dbReference type="AlphaFoldDB" id="W8KGN9"/>
<dbReference type="SUPFAM" id="SSF51261">
    <property type="entry name" value="Duplicated hybrid motif"/>
    <property type="match status" value="1"/>
</dbReference>
<dbReference type="KEGG" id="hhc:M911_07135"/>
<keyword evidence="6" id="KW-1185">Reference proteome</keyword>
<accession>W8KGN9</accession>
<evidence type="ECO:0000256" key="2">
    <source>
        <dbReference type="SAM" id="MobiDB-lite"/>
    </source>
</evidence>
<comment type="similarity">
    <text evidence="1">Belongs to the E.coli NlpD/Haemophilus LppB family.</text>
</comment>
<dbReference type="SMART" id="SM00257">
    <property type="entry name" value="LysM"/>
    <property type="match status" value="1"/>
</dbReference>
<proteinExistence type="inferred from homology"/>
<reference evidence="5 6" key="1">
    <citation type="journal article" date="2014" name="J Genomics">
        <title>Draft Genome Sequence of the Extremely Halophilic Phototrophic Purple Sulfur Bacterium Halorhodospira halochloris.</title>
        <authorList>
            <person name="Singh K.S."/>
            <person name="Kirksey J."/>
            <person name="Hoff W.D."/>
            <person name="Deole R."/>
        </authorList>
    </citation>
    <scope>NUCLEOTIDE SEQUENCE [LARGE SCALE GENOMIC DNA]</scope>
    <source>
        <strain evidence="5 6">A</strain>
    </source>
</reference>
<dbReference type="CDD" id="cd12797">
    <property type="entry name" value="M23_peptidase"/>
    <property type="match status" value="1"/>
</dbReference>
<gene>
    <name evidence="5" type="ORF">M911_07135</name>
</gene>
<protein>
    <submittedName>
        <fullName evidence="5">Peptigoglycan-binding protein LysM</fullName>
    </submittedName>
</protein>
<dbReference type="Proteomes" id="UP000019442">
    <property type="component" value="Chromosome"/>
</dbReference>
<evidence type="ECO:0000313" key="6">
    <source>
        <dbReference type="Proteomes" id="UP000019442"/>
    </source>
</evidence>
<dbReference type="CDD" id="cd00118">
    <property type="entry name" value="LysM"/>
    <property type="match status" value="1"/>
</dbReference>
<dbReference type="Gene3D" id="2.70.70.10">
    <property type="entry name" value="Glucose Permease (Domain IIA)"/>
    <property type="match status" value="1"/>
</dbReference>
<dbReference type="InterPro" id="IPR011055">
    <property type="entry name" value="Dup_hybrid_motif"/>
</dbReference>
<feature type="chain" id="PRO_5004910637" evidence="3">
    <location>
        <begin position="21"/>
        <end position="293"/>
    </location>
</feature>
<feature type="compositionally biased region" description="Polar residues" evidence="2">
    <location>
        <begin position="124"/>
        <end position="136"/>
    </location>
</feature>
<feature type="domain" description="LysM" evidence="4">
    <location>
        <begin position="33"/>
        <end position="77"/>
    </location>
</feature>
<evidence type="ECO:0000256" key="3">
    <source>
        <dbReference type="SAM" id="SignalP"/>
    </source>
</evidence>
<dbReference type="PATRIC" id="fig|1354791.3.peg.1883"/>
<feature type="region of interest" description="Disordered" evidence="2">
    <location>
        <begin position="74"/>
        <end position="177"/>
    </location>
</feature>